<reference evidence="2 3" key="1">
    <citation type="journal article" date="2012" name="Eukaryot. Cell">
        <title>Draft genome sequence of CBS 2479, the standard type strain of Trichosporon asahii.</title>
        <authorList>
            <person name="Yang R.Y."/>
            <person name="Li H.T."/>
            <person name="Zhu H."/>
            <person name="Zhou G.P."/>
            <person name="Wang M."/>
            <person name="Wang L."/>
        </authorList>
    </citation>
    <scope>NUCLEOTIDE SEQUENCE [LARGE SCALE GENOMIC DNA]</scope>
    <source>
        <strain evidence="3">ATCC 90039 / CBS 2479 / JCM 2466 / KCTC 7840 / NCYC 2677 / UAMH 7654</strain>
    </source>
</reference>
<comment type="caution">
    <text evidence="2">The sequence shown here is derived from an EMBL/GenBank/DDBJ whole genome shotgun (WGS) entry which is preliminary data.</text>
</comment>
<feature type="compositionally biased region" description="Basic and acidic residues" evidence="1">
    <location>
        <begin position="18"/>
        <end position="29"/>
    </location>
</feature>
<accession>J5QFU1</accession>
<proteinExistence type="predicted"/>
<name>J5QFU1_TRIAS</name>
<dbReference type="GeneID" id="25987639"/>
<gene>
    <name evidence="2" type="ORF">A1Q1_04126</name>
</gene>
<feature type="region of interest" description="Disordered" evidence="1">
    <location>
        <begin position="1"/>
        <end position="151"/>
    </location>
</feature>
<evidence type="ECO:0000313" key="2">
    <source>
        <dbReference type="EMBL" id="EJT47133.1"/>
    </source>
</evidence>
<feature type="compositionally biased region" description="Low complexity" evidence="1">
    <location>
        <begin position="81"/>
        <end position="97"/>
    </location>
</feature>
<feature type="compositionally biased region" description="Basic residues" evidence="1">
    <location>
        <begin position="1"/>
        <end position="10"/>
    </location>
</feature>
<protein>
    <submittedName>
        <fullName evidence="2">Uncharacterized protein</fullName>
    </submittedName>
</protein>
<dbReference type="AlphaFoldDB" id="J5QFU1"/>
<organism evidence="2 3">
    <name type="scientific">Trichosporon asahii var. asahii (strain ATCC 90039 / CBS 2479 / JCM 2466 / KCTC 7840 / NBRC 103889/ NCYC 2677 / UAMH 7654)</name>
    <name type="common">Yeast</name>
    <dbReference type="NCBI Taxonomy" id="1186058"/>
    <lineage>
        <taxon>Eukaryota</taxon>
        <taxon>Fungi</taxon>
        <taxon>Dikarya</taxon>
        <taxon>Basidiomycota</taxon>
        <taxon>Agaricomycotina</taxon>
        <taxon>Tremellomycetes</taxon>
        <taxon>Trichosporonales</taxon>
        <taxon>Trichosporonaceae</taxon>
        <taxon>Trichosporon</taxon>
    </lineage>
</organism>
<sequence>MGFFWRRNKRQNSQPKIAHIEHIRPDGKALPDTPAPQYVPYSQRPPGAGVASTASTPSSSSRSTPPNEYTEYMSRPPQGASSSPQNRSPLSSPSYGSPGHGGGRGWRRARAEPQPEPLAEQLDRPRPRVPAHAERDARGRAQPGLVHDPRRGDLLGTGTPGVHGHGAAAGHHEPRRHAQEELLEERPVIRRGEVETPYTPPIRNHSTDTEHEAHPSIHHHFCHPPIHHCLS</sequence>
<feature type="compositionally biased region" description="Basic and acidic residues" evidence="1">
    <location>
        <begin position="121"/>
        <end position="139"/>
    </location>
</feature>
<dbReference type="Proteomes" id="UP000002748">
    <property type="component" value="Unassembled WGS sequence"/>
</dbReference>
<evidence type="ECO:0000256" key="1">
    <source>
        <dbReference type="SAM" id="MobiDB-lite"/>
    </source>
</evidence>
<dbReference type="VEuPathDB" id="FungiDB:A1Q1_04126"/>
<dbReference type="HOGENOM" id="CLU_1200548_0_0_1"/>
<dbReference type="EMBL" id="ALBS01000262">
    <property type="protein sequence ID" value="EJT47133.1"/>
    <property type="molecule type" value="Genomic_DNA"/>
</dbReference>
<dbReference type="KEGG" id="tasa:A1Q1_04126"/>
<dbReference type="RefSeq" id="XP_014177978.1">
    <property type="nucleotide sequence ID" value="XM_014322503.1"/>
</dbReference>
<feature type="compositionally biased region" description="Low complexity" evidence="1">
    <location>
        <begin position="51"/>
        <end position="66"/>
    </location>
</feature>
<evidence type="ECO:0000313" key="3">
    <source>
        <dbReference type="Proteomes" id="UP000002748"/>
    </source>
</evidence>